<evidence type="ECO:0000256" key="1">
    <source>
        <dbReference type="SAM" id="MobiDB-lite"/>
    </source>
</evidence>
<feature type="region of interest" description="Disordered" evidence="1">
    <location>
        <begin position="1"/>
        <end position="49"/>
    </location>
</feature>
<feature type="compositionally biased region" description="Basic and acidic residues" evidence="1">
    <location>
        <begin position="22"/>
        <end position="49"/>
    </location>
</feature>
<feature type="compositionally biased region" description="Acidic residues" evidence="1">
    <location>
        <begin position="1"/>
        <end position="21"/>
    </location>
</feature>
<dbReference type="Proteomes" id="UP000280726">
    <property type="component" value="Unassembled WGS sequence"/>
</dbReference>
<reference evidence="2 3" key="1">
    <citation type="submission" date="2018-11" db="EMBL/GenBank/DDBJ databases">
        <title>Sequencing the genomes of 1000 actinobacteria strains.</title>
        <authorList>
            <person name="Klenk H.-P."/>
        </authorList>
    </citation>
    <scope>NUCLEOTIDE SEQUENCE [LARGE SCALE GENOMIC DNA]</scope>
    <source>
        <strain evidence="2 3">DSM 14418</strain>
    </source>
</reference>
<evidence type="ECO:0000313" key="2">
    <source>
        <dbReference type="EMBL" id="RPF28850.1"/>
    </source>
</evidence>
<comment type="caution">
    <text evidence="2">The sequence shown here is derived from an EMBL/GenBank/DDBJ whole genome shotgun (WGS) entry which is preliminary data.</text>
</comment>
<organism evidence="2 3">
    <name type="scientific">Georgenia muralis</name>
    <dbReference type="NCBI Taxonomy" id="154117"/>
    <lineage>
        <taxon>Bacteria</taxon>
        <taxon>Bacillati</taxon>
        <taxon>Actinomycetota</taxon>
        <taxon>Actinomycetes</taxon>
        <taxon>Micrococcales</taxon>
        <taxon>Bogoriellaceae</taxon>
        <taxon>Georgenia</taxon>
    </lineage>
</organism>
<sequence length="49" mass="5475">MSTFETDEPFENTDAETDAETEAVRGRPESKDHHDKGLKGGKDGEKHML</sequence>
<proteinExistence type="predicted"/>
<dbReference type="AlphaFoldDB" id="A0A3N4ZC39"/>
<evidence type="ECO:0000313" key="3">
    <source>
        <dbReference type="Proteomes" id="UP000280726"/>
    </source>
</evidence>
<gene>
    <name evidence="2" type="ORF">EDD32_3396</name>
</gene>
<name>A0A3N4ZC39_9MICO</name>
<accession>A0A3N4ZC39</accession>
<protein>
    <submittedName>
        <fullName evidence="2">Uncharacterized protein</fullName>
    </submittedName>
</protein>
<keyword evidence="3" id="KW-1185">Reference proteome</keyword>
<dbReference type="EMBL" id="RKRA01000001">
    <property type="protein sequence ID" value="RPF28850.1"/>
    <property type="molecule type" value="Genomic_DNA"/>
</dbReference>
<dbReference type="RefSeq" id="WP_170175338.1">
    <property type="nucleotide sequence ID" value="NZ_RKRA01000001.1"/>
</dbReference>